<evidence type="ECO:0000256" key="1">
    <source>
        <dbReference type="ARBA" id="ARBA00004127"/>
    </source>
</evidence>
<dbReference type="RefSeq" id="WP_267150489.1">
    <property type="nucleotide sequence ID" value="NZ_JAPMLT010000002.1"/>
</dbReference>
<organism evidence="8 9">
    <name type="scientific">Tumebacillus lacus</name>
    <dbReference type="NCBI Taxonomy" id="2995335"/>
    <lineage>
        <taxon>Bacteria</taxon>
        <taxon>Bacillati</taxon>
        <taxon>Bacillota</taxon>
        <taxon>Bacilli</taxon>
        <taxon>Bacillales</taxon>
        <taxon>Alicyclobacillaceae</taxon>
        <taxon>Tumebacillus</taxon>
    </lineage>
</organism>
<feature type="domain" description="EamA" evidence="7">
    <location>
        <begin position="8"/>
        <end position="136"/>
    </location>
</feature>
<feature type="transmembrane region" description="Helical" evidence="6">
    <location>
        <begin position="93"/>
        <end position="113"/>
    </location>
</feature>
<evidence type="ECO:0000256" key="5">
    <source>
        <dbReference type="ARBA" id="ARBA00023136"/>
    </source>
</evidence>
<comment type="subcellular location">
    <subcellularLocation>
        <location evidence="1">Endomembrane system</location>
        <topology evidence="1">Multi-pass membrane protein</topology>
    </subcellularLocation>
</comment>
<gene>
    <name evidence="8" type="ORF">OS242_04640</name>
</gene>
<dbReference type="PANTHER" id="PTHR32322:SF9">
    <property type="entry name" value="AMINO-ACID METABOLITE EFFLUX PUMP-RELATED"/>
    <property type="match status" value="1"/>
</dbReference>
<dbReference type="EMBL" id="JAPMLT010000002">
    <property type="protein sequence ID" value="MCX7569239.1"/>
    <property type="molecule type" value="Genomic_DNA"/>
</dbReference>
<evidence type="ECO:0000313" key="9">
    <source>
        <dbReference type="Proteomes" id="UP001208017"/>
    </source>
</evidence>
<evidence type="ECO:0000256" key="6">
    <source>
        <dbReference type="SAM" id="Phobius"/>
    </source>
</evidence>
<dbReference type="Proteomes" id="UP001208017">
    <property type="component" value="Unassembled WGS sequence"/>
</dbReference>
<dbReference type="InterPro" id="IPR000620">
    <property type="entry name" value="EamA_dom"/>
</dbReference>
<feature type="domain" description="EamA" evidence="7">
    <location>
        <begin position="155"/>
        <end position="284"/>
    </location>
</feature>
<keyword evidence="4 6" id="KW-1133">Transmembrane helix</keyword>
<feature type="transmembrane region" description="Helical" evidence="6">
    <location>
        <begin position="150"/>
        <end position="170"/>
    </location>
</feature>
<proteinExistence type="inferred from homology"/>
<dbReference type="PANTHER" id="PTHR32322">
    <property type="entry name" value="INNER MEMBRANE TRANSPORTER"/>
    <property type="match status" value="1"/>
</dbReference>
<dbReference type="Pfam" id="PF00892">
    <property type="entry name" value="EamA"/>
    <property type="match status" value="2"/>
</dbReference>
<feature type="transmembrane region" description="Helical" evidence="6">
    <location>
        <begin position="265"/>
        <end position="285"/>
    </location>
</feature>
<name>A0ABT3X3C8_9BACL</name>
<evidence type="ECO:0000259" key="7">
    <source>
        <dbReference type="Pfam" id="PF00892"/>
    </source>
</evidence>
<feature type="transmembrane region" description="Helical" evidence="6">
    <location>
        <begin position="67"/>
        <end position="87"/>
    </location>
</feature>
<evidence type="ECO:0000256" key="2">
    <source>
        <dbReference type="ARBA" id="ARBA00007362"/>
    </source>
</evidence>
<dbReference type="InterPro" id="IPR050638">
    <property type="entry name" value="AA-Vitamin_Transporters"/>
</dbReference>
<evidence type="ECO:0000256" key="4">
    <source>
        <dbReference type="ARBA" id="ARBA00022989"/>
    </source>
</evidence>
<reference evidence="8 9" key="1">
    <citation type="submission" date="2022-11" db="EMBL/GenBank/DDBJ databases">
        <title>Study of microbial diversity in lake waters.</title>
        <authorList>
            <person name="Zhang J."/>
        </authorList>
    </citation>
    <scope>NUCLEOTIDE SEQUENCE [LARGE SCALE GENOMIC DNA]</scope>
    <source>
        <strain evidence="8 9">DT12</strain>
    </source>
</reference>
<feature type="transmembrane region" description="Helical" evidence="6">
    <location>
        <begin position="212"/>
        <end position="233"/>
    </location>
</feature>
<sequence>MKMKELGALVLLASMWGASFLFMKVAVAELGPLVTSAVRVLLAGLALLAYALLIGSRPDLLSRWKQYLLLGAINAALPFALICAAELHLAASLAAILNATTPLFTALVALGWLREPIGWRKGAGLLLGVFGVSILVGWHPDSLESGSAFYTAAGLSLLAALSYAFGGIYASRTFTGTASLDLAVGQQLAASVWLVPVALVTLPEHLPSMATVWSVLALSLLCTAVAYLLYFFLLQSVGPVKTLSVTFLVPLFGVVWGTIFLNESLSMNTLLGLIVIFVSILMVTLQKKKKLLPTA</sequence>
<feature type="transmembrane region" description="Helical" evidence="6">
    <location>
        <begin position="182"/>
        <end position="200"/>
    </location>
</feature>
<keyword evidence="5 6" id="KW-0472">Membrane</keyword>
<keyword evidence="9" id="KW-1185">Reference proteome</keyword>
<keyword evidence="3 6" id="KW-0812">Transmembrane</keyword>
<feature type="transmembrane region" description="Helical" evidence="6">
    <location>
        <begin position="122"/>
        <end position="138"/>
    </location>
</feature>
<comment type="caution">
    <text evidence="8">The sequence shown here is derived from an EMBL/GenBank/DDBJ whole genome shotgun (WGS) entry which is preliminary data.</text>
</comment>
<evidence type="ECO:0000313" key="8">
    <source>
        <dbReference type="EMBL" id="MCX7569239.1"/>
    </source>
</evidence>
<dbReference type="InterPro" id="IPR037185">
    <property type="entry name" value="EmrE-like"/>
</dbReference>
<protein>
    <submittedName>
        <fullName evidence="8">DMT family transporter</fullName>
    </submittedName>
</protein>
<feature type="transmembrane region" description="Helical" evidence="6">
    <location>
        <begin position="240"/>
        <end position="259"/>
    </location>
</feature>
<accession>A0ABT3X3C8</accession>
<evidence type="ECO:0000256" key="3">
    <source>
        <dbReference type="ARBA" id="ARBA00022692"/>
    </source>
</evidence>
<feature type="transmembrane region" description="Helical" evidence="6">
    <location>
        <begin position="38"/>
        <end position="55"/>
    </location>
</feature>
<comment type="similarity">
    <text evidence="2">Belongs to the EamA transporter family.</text>
</comment>
<dbReference type="SUPFAM" id="SSF103481">
    <property type="entry name" value="Multidrug resistance efflux transporter EmrE"/>
    <property type="match status" value="2"/>
</dbReference>